<dbReference type="PANTHER" id="PTHR21666">
    <property type="entry name" value="PEPTIDASE-RELATED"/>
    <property type="match status" value="1"/>
</dbReference>
<organism evidence="4 5">
    <name type="scientific">Spiribacter pallidus</name>
    <dbReference type="NCBI Taxonomy" id="1987936"/>
    <lineage>
        <taxon>Bacteria</taxon>
        <taxon>Pseudomonadati</taxon>
        <taxon>Pseudomonadota</taxon>
        <taxon>Gammaproteobacteria</taxon>
        <taxon>Chromatiales</taxon>
        <taxon>Ectothiorhodospiraceae</taxon>
        <taxon>Spiribacter</taxon>
    </lineage>
</organism>
<dbReference type="SUPFAM" id="SSF51261">
    <property type="entry name" value="Duplicated hybrid motif"/>
    <property type="match status" value="1"/>
</dbReference>
<dbReference type="InterPro" id="IPR016047">
    <property type="entry name" value="M23ase_b-sheet_dom"/>
</dbReference>
<dbReference type="CDD" id="cd12797">
    <property type="entry name" value="M23_peptidase"/>
    <property type="match status" value="1"/>
</dbReference>
<dbReference type="Pfam" id="PF01551">
    <property type="entry name" value="Peptidase_M23"/>
    <property type="match status" value="1"/>
</dbReference>
<feature type="domain" description="M23ase beta-sheet core" evidence="3">
    <location>
        <begin position="279"/>
        <end position="372"/>
    </location>
</feature>
<evidence type="ECO:0000256" key="1">
    <source>
        <dbReference type="SAM" id="Coils"/>
    </source>
</evidence>
<keyword evidence="1" id="KW-0175">Coiled coil</keyword>
<dbReference type="Proteomes" id="UP001556709">
    <property type="component" value="Unassembled WGS sequence"/>
</dbReference>
<dbReference type="EMBL" id="JBAKFM010000003">
    <property type="protein sequence ID" value="MEX0469522.1"/>
    <property type="molecule type" value="Genomic_DNA"/>
</dbReference>
<dbReference type="Gene3D" id="2.70.70.10">
    <property type="entry name" value="Glucose Permease (Domain IIA)"/>
    <property type="match status" value="1"/>
</dbReference>
<dbReference type="InterPro" id="IPR011055">
    <property type="entry name" value="Dup_hybrid_motif"/>
</dbReference>
<accession>A0ABV3TD07</accession>
<evidence type="ECO:0000313" key="5">
    <source>
        <dbReference type="Proteomes" id="UP001556709"/>
    </source>
</evidence>
<feature type="signal peptide" evidence="2">
    <location>
        <begin position="1"/>
        <end position="18"/>
    </location>
</feature>
<feature type="coiled-coil region" evidence="1">
    <location>
        <begin position="18"/>
        <end position="108"/>
    </location>
</feature>
<dbReference type="InterPro" id="IPR050570">
    <property type="entry name" value="Cell_wall_metabolism_enzyme"/>
</dbReference>
<evidence type="ECO:0000256" key="2">
    <source>
        <dbReference type="SAM" id="SignalP"/>
    </source>
</evidence>
<dbReference type="RefSeq" id="WP_367959153.1">
    <property type="nucleotide sequence ID" value="NZ_JBAKFK010000003.1"/>
</dbReference>
<name>A0ABV3TD07_9GAMM</name>
<evidence type="ECO:0000313" key="4">
    <source>
        <dbReference type="EMBL" id="MEX0469522.1"/>
    </source>
</evidence>
<comment type="caution">
    <text evidence="4">The sequence shown here is derived from an EMBL/GenBank/DDBJ whole genome shotgun (WGS) entry which is preliminary data.</text>
</comment>
<protein>
    <submittedName>
        <fullName evidence="4">Peptidoglycan DD-metalloendopeptidase family protein</fullName>
    </submittedName>
</protein>
<keyword evidence="5" id="KW-1185">Reference proteome</keyword>
<evidence type="ECO:0000259" key="3">
    <source>
        <dbReference type="Pfam" id="PF01551"/>
    </source>
</evidence>
<feature type="chain" id="PRO_5046436535" evidence="2">
    <location>
        <begin position="19"/>
        <end position="383"/>
    </location>
</feature>
<proteinExistence type="predicted"/>
<feature type="coiled-coil region" evidence="1">
    <location>
        <begin position="155"/>
        <end position="238"/>
    </location>
</feature>
<dbReference type="PANTHER" id="PTHR21666:SF270">
    <property type="entry name" value="MUREIN HYDROLASE ACTIVATOR ENVC"/>
    <property type="match status" value="1"/>
</dbReference>
<keyword evidence="2" id="KW-0732">Signal</keyword>
<dbReference type="Gene3D" id="6.10.250.3150">
    <property type="match status" value="1"/>
</dbReference>
<reference evidence="4 5" key="1">
    <citation type="submission" date="2024-02" db="EMBL/GenBank/DDBJ databases">
        <title>New especies of Spiribacter isolated from saline water.</title>
        <authorList>
            <person name="Leon M.J."/>
            <person name="De La Haba R."/>
            <person name="Sanchez-Porro C."/>
            <person name="Ventosa A."/>
        </authorList>
    </citation>
    <scope>NUCLEOTIDE SEQUENCE [LARGE SCALE GENOMIC DNA]</scope>
    <source>
        <strain evidence="5">ag22IC6-390</strain>
    </source>
</reference>
<gene>
    <name evidence="4" type="ORF">V6X73_07270</name>
</gene>
<sequence length="383" mass="41914">MTRILILLLLAFATPVLAQDDARELAAREARLEALQSRIGELGEALASKRERAGGLEAELARFEQRIGEQRRALSRLDASLARQAERIADLRQRLEQTEQQAAGHRQILIESIRAMHRQGGATPLRLLLGESDPARLQRLMAYQRRLGEVRGERLEAARAVISRLSERRKALQVALEAQRADRDRRAAALAELQRTLGEREALLASLRGEIESDDAALAAARDEAASLRSLIESLRDELPAAGPITGEKRGLDRGRLDWPVEGPLLARFGSERVEGLNWTGLLIGGEAGAAVHPVAPGQVVFADWLRGVGLLLIIDHGEGYLSLYGRNQALYFDVGDWVDTNDVIATVGRSGGRPETALYFELRAGGEPVDPLAWLPATGNRG</sequence>
<dbReference type="SUPFAM" id="SSF57997">
    <property type="entry name" value="Tropomyosin"/>
    <property type="match status" value="1"/>
</dbReference>